<sequence>MNGLVPPASSSSPLEIRTRDSRTGDIIGELLETSYRFRCWLFPPRTSVVGSCARYRGLGAADDRRR</sequence>
<evidence type="ECO:0000313" key="2">
    <source>
        <dbReference type="Proteomes" id="UP000299102"/>
    </source>
</evidence>
<dbReference type="EMBL" id="BGZK01000077">
    <property type="protein sequence ID" value="GBP16202.1"/>
    <property type="molecule type" value="Genomic_DNA"/>
</dbReference>
<evidence type="ECO:0000313" key="1">
    <source>
        <dbReference type="EMBL" id="GBP16202.1"/>
    </source>
</evidence>
<organism evidence="1 2">
    <name type="scientific">Eumeta variegata</name>
    <name type="common">Bagworm moth</name>
    <name type="synonym">Eumeta japonica</name>
    <dbReference type="NCBI Taxonomy" id="151549"/>
    <lineage>
        <taxon>Eukaryota</taxon>
        <taxon>Metazoa</taxon>
        <taxon>Ecdysozoa</taxon>
        <taxon>Arthropoda</taxon>
        <taxon>Hexapoda</taxon>
        <taxon>Insecta</taxon>
        <taxon>Pterygota</taxon>
        <taxon>Neoptera</taxon>
        <taxon>Endopterygota</taxon>
        <taxon>Lepidoptera</taxon>
        <taxon>Glossata</taxon>
        <taxon>Ditrysia</taxon>
        <taxon>Tineoidea</taxon>
        <taxon>Psychidae</taxon>
        <taxon>Oiketicinae</taxon>
        <taxon>Eumeta</taxon>
    </lineage>
</organism>
<gene>
    <name evidence="1" type="ORF">EVAR_9913_1</name>
</gene>
<reference evidence="1 2" key="1">
    <citation type="journal article" date="2019" name="Commun. Biol.">
        <title>The bagworm genome reveals a unique fibroin gene that provides high tensile strength.</title>
        <authorList>
            <person name="Kono N."/>
            <person name="Nakamura H."/>
            <person name="Ohtoshi R."/>
            <person name="Tomita M."/>
            <person name="Numata K."/>
            <person name="Arakawa K."/>
        </authorList>
    </citation>
    <scope>NUCLEOTIDE SEQUENCE [LARGE SCALE GENOMIC DNA]</scope>
</reference>
<comment type="caution">
    <text evidence="1">The sequence shown here is derived from an EMBL/GenBank/DDBJ whole genome shotgun (WGS) entry which is preliminary data.</text>
</comment>
<dbReference type="Proteomes" id="UP000299102">
    <property type="component" value="Unassembled WGS sequence"/>
</dbReference>
<name>A0A4C1TQE0_EUMVA</name>
<proteinExistence type="predicted"/>
<dbReference type="AlphaFoldDB" id="A0A4C1TQE0"/>
<keyword evidence="2" id="KW-1185">Reference proteome</keyword>
<protein>
    <submittedName>
        <fullName evidence="1">Uncharacterized protein</fullName>
    </submittedName>
</protein>
<accession>A0A4C1TQE0</accession>